<evidence type="ECO:0000313" key="3">
    <source>
        <dbReference type="Proteomes" id="UP001221142"/>
    </source>
</evidence>
<comment type="caution">
    <text evidence="2">The sequence shown here is derived from an EMBL/GenBank/DDBJ whole genome shotgun (WGS) entry which is preliminary data.</text>
</comment>
<protein>
    <submittedName>
        <fullName evidence="2">Uncharacterized protein</fullName>
    </submittedName>
</protein>
<accession>A0AAD7C7X5</accession>
<feature type="compositionally biased region" description="Basic and acidic residues" evidence="1">
    <location>
        <begin position="32"/>
        <end position="44"/>
    </location>
</feature>
<gene>
    <name evidence="2" type="ORF">FB45DRAFT_862695</name>
</gene>
<organism evidence="2 3">
    <name type="scientific">Roridomyces roridus</name>
    <dbReference type="NCBI Taxonomy" id="1738132"/>
    <lineage>
        <taxon>Eukaryota</taxon>
        <taxon>Fungi</taxon>
        <taxon>Dikarya</taxon>
        <taxon>Basidiomycota</taxon>
        <taxon>Agaricomycotina</taxon>
        <taxon>Agaricomycetes</taxon>
        <taxon>Agaricomycetidae</taxon>
        <taxon>Agaricales</taxon>
        <taxon>Marasmiineae</taxon>
        <taxon>Mycenaceae</taxon>
        <taxon>Roridomyces</taxon>
    </lineage>
</organism>
<feature type="compositionally biased region" description="Basic and acidic residues" evidence="1">
    <location>
        <begin position="54"/>
        <end position="66"/>
    </location>
</feature>
<feature type="region of interest" description="Disordered" evidence="1">
    <location>
        <begin position="156"/>
        <end position="184"/>
    </location>
</feature>
<evidence type="ECO:0000313" key="2">
    <source>
        <dbReference type="EMBL" id="KAJ7641543.1"/>
    </source>
</evidence>
<sequence length="202" mass="22027">MRALAESSSPRLANVHNPCVQLAVDQTSAASEMRRSEERWDGGRVDTGVAGDADSGKRMRAERTKGPDASQQHGFRRGERGAVGGQIRLGLKMRGRNKDYSPPTSTSHGGPVAFRARDVNEAKEVAVQVQAPCRLAVFILIFTCRRRTESDVERQVYDESESATIKKGEDAVSEDAVDSRGMDQTDVLLAGSDLGRQIRGKQ</sequence>
<proteinExistence type="predicted"/>
<reference evidence="2" key="1">
    <citation type="submission" date="2023-03" db="EMBL/GenBank/DDBJ databases">
        <title>Massive genome expansion in bonnet fungi (Mycena s.s.) driven by repeated elements and novel gene families across ecological guilds.</title>
        <authorList>
            <consortium name="Lawrence Berkeley National Laboratory"/>
            <person name="Harder C.B."/>
            <person name="Miyauchi S."/>
            <person name="Viragh M."/>
            <person name="Kuo A."/>
            <person name="Thoen E."/>
            <person name="Andreopoulos B."/>
            <person name="Lu D."/>
            <person name="Skrede I."/>
            <person name="Drula E."/>
            <person name="Henrissat B."/>
            <person name="Morin E."/>
            <person name="Kohler A."/>
            <person name="Barry K."/>
            <person name="LaButti K."/>
            <person name="Morin E."/>
            <person name="Salamov A."/>
            <person name="Lipzen A."/>
            <person name="Mereny Z."/>
            <person name="Hegedus B."/>
            <person name="Baldrian P."/>
            <person name="Stursova M."/>
            <person name="Weitz H."/>
            <person name="Taylor A."/>
            <person name="Grigoriev I.V."/>
            <person name="Nagy L.G."/>
            <person name="Martin F."/>
            <person name="Kauserud H."/>
        </authorList>
    </citation>
    <scope>NUCLEOTIDE SEQUENCE</scope>
    <source>
        <strain evidence="2">9284</strain>
    </source>
</reference>
<dbReference type="EMBL" id="JARKIF010000004">
    <property type="protein sequence ID" value="KAJ7641543.1"/>
    <property type="molecule type" value="Genomic_DNA"/>
</dbReference>
<evidence type="ECO:0000256" key="1">
    <source>
        <dbReference type="SAM" id="MobiDB-lite"/>
    </source>
</evidence>
<name>A0AAD7C7X5_9AGAR</name>
<feature type="region of interest" description="Disordered" evidence="1">
    <location>
        <begin position="23"/>
        <end position="76"/>
    </location>
</feature>
<dbReference type="AlphaFoldDB" id="A0AAD7C7X5"/>
<dbReference type="Proteomes" id="UP001221142">
    <property type="component" value="Unassembled WGS sequence"/>
</dbReference>
<keyword evidence="3" id="KW-1185">Reference proteome</keyword>